<dbReference type="UniPathway" id="UPA00031">
    <property type="reaction ID" value="UER00014"/>
</dbReference>
<evidence type="ECO:0000256" key="6">
    <source>
        <dbReference type="ARBA" id="ARBA00022833"/>
    </source>
</evidence>
<organism evidence="16 17">
    <name type="scientific">Asanoa ferruginea</name>
    <dbReference type="NCBI Taxonomy" id="53367"/>
    <lineage>
        <taxon>Bacteria</taxon>
        <taxon>Bacillati</taxon>
        <taxon>Actinomycetota</taxon>
        <taxon>Actinomycetes</taxon>
        <taxon>Micromonosporales</taxon>
        <taxon>Micromonosporaceae</taxon>
        <taxon>Asanoa</taxon>
    </lineage>
</organism>
<reference evidence="16 17" key="1">
    <citation type="submission" date="2018-08" db="EMBL/GenBank/DDBJ databases">
        <title>Sequencing the genomes of 1000 actinobacteria strains.</title>
        <authorList>
            <person name="Klenk H.-P."/>
        </authorList>
    </citation>
    <scope>NUCLEOTIDE SEQUENCE [LARGE SCALE GENOMIC DNA]</scope>
    <source>
        <strain evidence="16 17">DSM 44099</strain>
    </source>
</reference>
<dbReference type="PRINTS" id="PR00083">
    <property type="entry name" value="HOLDHDRGNASE"/>
</dbReference>
<keyword evidence="9" id="KW-0028">Amino-acid biosynthesis</keyword>
<keyword evidence="9" id="KW-0368">Histidine biosynthesis</keyword>
<dbReference type="NCBIfam" id="TIGR00069">
    <property type="entry name" value="hisD"/>
    <property type="match status" value="1"/>
</dbReference>
<dbReference type="PROSITE" id="PS00611">
    <property type="entry name" value="HISOL_DEHYDROGENASE"/>
    <property type="match status" value="1"/>
</dbReference>
<dbReference type="SUPFAM" id="SSF53720">
    <property type="entry name" value="ALDH-like"/>
    <property type="match status" value="1"/>
</dbReference>
<feature type="binding site" evidence="13">
    <location>
        <position position="408"/>
    </location>
    <ligand>
        <name>substrate</name>
    </ligand>
</feature>
<proteinExistence type="inferred from homology"/>
<gene>
    <name evidence="16" type="ORF">DFJ67_1502</name>
</gene>
<evidence type="ECO:0000256" key="9">
    <source>
        <dbReference type="ARBA" id="ARBA00023102"/>
    </source>
</evidence>
<feature type="binding site" evidence="14">
    <location>
        <position position="254"/>
    </location>
    <ligand>
        <name>Zn(2+)</name>
        <dbReference type="ChEBI" id="CHEBI:29105"/>
    </ligand>
</feature>
<comment type="cofactor">
    <cofactor evidence="14">
        <name>Zn(2+)</name>
        <dbReference type="ChEBI" id="CHEBI:29105"/>
    </cofactor>
    <text evidence="14">Binds 1 zinc ion per subunit.</text>
</comment>
<evidence type="ECO:0000256" key="4">
    <source>
        <dbReference type="ARBA" id="ARBA00016531"/>
    </source>
</evidence>
<feature type="binding site" evidence="14">
    <location>
        <position position="251"/>
    </location>
    <ligand>
        <name>Zn(2+)</name>
        <dbReference type="ChEBI" id="CHEBI:29105"/>
    </ligand>
</feature>
<evidence type="ECO:0000256" key="7">
    <source>
        <dbReference type="ARBA" id="ARBA00023002"/>
    </source>
</evidence>
<dbReference type="FunFam" id="3.40.50.1980:FF:000001">
    <property type="entry name" value="Histidinol dehydrogenase"/>
    <property type="match status" value="1"/>
</dbReference>
<dbReference type="RefSeq" id="WP_116067204.1">
    <property type="nucleotide sequence ID" value="NZ_BONB01000006.1"/>
</dbReference>
<dbReference type="InterPro" id="IPR001692">
    <property type="entry name" value="Histidinol_DH_CS"/>
</dbReference>
<feature type="binding site" evidence="12">
    <location>
        <position position="122"/>
    </location>
    <ligand>
        <name>NAD(+)</name>
        <dbReference type="ChEBI" id="CHEBI:57540"/>
    </ligand>
</feature>
<comment type="function">
    <text evidence="1">Catalyzes the sequential NAD-dependent oxidations of L-histidinol to L-histidinaldehyde and then to L-histidine.</text>
</comment>
<feature type="binding site" evidence="13">
    <location>
        <position position="251"/>
    </location>
    <ligand>
        <name>substrate</name>
    </ligand>
</feature>
<dbReference type="Pfam" id="PF00815">
    <property type="entry name" value="Histidinol_dh"/>
    <property type="match status" value="1"/>
</dbReference>
<evidence type="ECO:0000256" key="15">
    <source>
        <dbReference type="RuleBase" id="RU004175"/>
    </source>
</evidence>
<dbReference type="GO" id="GO:0004399">
    <property type="term" value="F:histidinol dehydrogenase activity"/>
    <property type="evidence" value="ECO:0007669"/>
    <property type="project" value="InterPro"/>
</dbReference>
<dbReference type="GO" id="GO:0051287">
    <property type="term" value="F:NAD binding"/>
    <property type="evidence" value="ECO:0007669"/>
    <property type="project" value="InterPro"/>
</dbReference>
<dbReference type="PIRSF" id="PIRSF000099">
    <property type="entry name" value="Histidinol_dh"/>
    <property type="match status" value="1"/>
</dbReference>
<evidence type="ECO:0000256" key="12">
    <source>
        <dbReference type="PIRSR" id="PIRSR000099-2"/>
    </source>
</evidence>
<dbReference type="GO" id="GO:0046872">
    <property type="term" value="F:metal ion binding"/>
    <property type="evidence" value="ECO:0007669"/>
    <property type="project" value="UniProtKB-KW"/>
</dbReference>
<dbReference type="InterPro" id="IPR022695">
    <property type="entry name" value="Histidinol_DH_monofunct"/>
</dbReference>
<feature type="binding site" evidence="13">
    <location>
        <position position="229"/>
    </location>
    <ligand>
        <name>substrate</name>
    </ligand>
</feature>
<feature type="binding site" evidence="13">
    <location>
        <position position="413"/>
    </location>
    <ligand>
        <name>substrate</name>
    </ligand>
</feature>
<keyword evidence="7 10" id="KW-0560">Oxidoreductase</keyword>
<dbReference type="InterPro" id="IPR016161">
    <property type="entry name" value="Ald_DH/histidinol_DH"/>
</dbReference>
<feature type="binding site" evidence="13">
    <location>
        <position position="254"/>
    </location>
    <ligand>
        <name>substrate</name>
    </ligand>
</feature>
<feature type="binding site" evidence="13">
    <location>
        <position position="353"/>
    </location>
    <ligand>
        <name>substrate</name>
    </ligand>
</feature>
<dbReference type="InterPro" id="IPR012131">
    <property type="entry name" value="Hstdl_DH"/>
</dbReference>
<evidence type="ECO:0000256" key="8">
    <source>
        <dbReference type="ARBA" id="ARBA00023027"/>
    </source>
</evidence>
<feature type="active site" description="Proton acceptor" evidence="11">
    <location>
        <position position="320"/>
    </location>
</feature>
<dbReference type="PANTHER" id="PTHR21256">
    <property type="entry name" value="HISTIDINOL DEHYDROGENASE HDH"/>
    <property type="match status" value="1"/>
</dbReference>
<dbReference type="CDD" id="cd06572">
    <property type="entry name" value="Histidinol_dh"/>
    <property type="match status" value="1"/>
</dbReference>
<dbReference type="Proteomes" id="UP000256913">
    <property type="component" value="Unassembled WGS sequence"/>
</dbReference>
<evidence type="ECO:0000256" key="1">
    <source>
        <dbReference type="ARBA" id="ARBA00003850"/>
    </source>
</evidence>
<comment type="pathway">
    <text evidence="2">Amino-acid biosynthesis; L-histidine biosynthesis; L-histidine from 5-phospho-alpha-D-ribose 1-diphosphate: step 9/9.</text>
</comment>
<feature type="binding site" evidence="14">
    <location>
        <position position="353"/>
    </location>
    <ligand>
        <name>Zn(2+)</name>
        <dbReference type="ChEBI" id="CHEBI:29105"/>
    </ligand>
</feature>
<evidence type="ECO:0000313" key="16">
    <source>
        <dbReference type="EMBL" id="REF95543.1"/>
    </source>
</evidence>
<feature type="binding site" evidence="12">
    <location>
        <position position="183"/>
    </location>
    <ligand>
        <name>NAD(+)</name>
        <dbReference type="ChEBI" id="CHEBI:57540"/>
    </ligand>
</feature>
<feature type="active site" description="Proton acceptor" evidence="11">
    <location>
        <position position="319"/>
    </location>
</feature>
<keyword evidence="17" id="KW-1185">Reference proteome</keyword>
<keyword evidence="5 14" id="KW-0479">Metal-binding</keyword>
<accession>A0A3D9ZI49</accession>
<evidence type="ECO:0000256" key="3">
    <source>
        <dbReference type="ARBA" id="ARBA00010178"/>
    </source>
</evidence>
<evidence type="ECO:0000256" key="10">
    <source>
        <dbReference type="PIRNR" id="PIRNR000099"/>
    </source>
</evidence>
<dbReference type="Gene3D" id="3.40.50.1980">
    <property type="entry name" value="Nitrogenase molybdenum iron protein domain"/>
    <property type="match status" value="2"/>
</dbReference>
<dbReference type="EMBL" id="QUMQ01000001">
    <property type="protein sequence ID" value="REF95543.1"/>
    <property type="molecule type" value="Genomic_DNA"/>
</dbReference>
<evidence type="ECO:0000256" key="13">
    <source>
        <dbReference type="PIRSR" id="PIRSR000099-3"/>
    </source>
</evidence>
<dbReference type="OrthoDB" id="9805269at2"/>
<name>A0A3D9ZI49_9ACTN</name>
<evidence type="ECO:0000313" key="17">
    <source>
        <dbReference type="Proteomes" id="UP000256913"/>
    </source>
</evidence>
<feature type="binding site" evidence="12">
    <location>
        <position position="206"/>
    </location>
    <ligand>
        <name>NAD(+)</name>
        <dbReference type="ChEBI" id="CHEBI:57540"/>
    </ligand>
</feature>
<evidence type="ECO:0000256" key="14">
    <source>
        <dbReference type="PIRSR" id="PIRSR000099-4"/>
    </source>
</evidence>
<keyword evidence="6 14" id="KW-0862">Zinc</keyword>
<protein>
    <recommendedName>
        <fullName evidence="4">Histidinol dehydrogenase</fullName>
    </recommendedName>
</protein>
<dbReference type="GO" id="GO:0000105">
    <property type="term" value="P:L-histidine biosynthetic process"/>
    <property type="evidence" value="ECO:0007669"/>
    <property type="project" value="UniProtKB-UniPathway"/>
</dbReference>
<dbReference type="FunFam" id="3.40.50.1980:FF:000026">
    <property type="entry name" value="Histidinol dehydrogenase"/>
    <property type="match status" value="1"/>
</dbReference>
<keyword evidence="8 12" id="KW-0520">NAD</keyword>
<dbReference type="GO" id="GO:0005829">
    <property type="term" value="C:cytosol"/>
    <property type="evidence" value="ECO:0007669"/>
    <property type="project" value="TreeGrafter"/>
</dbReference>
<evidence type="ECO:0000256" key="11">
    <source>
        <dbReference type="PIRSR" id="PIRSR000099-1"/>
    </source>
</evidence>
<feature type="binding site" evidence="14">
    <location>
        <position position="413"/>
    </location>
    <ligand>
        <name>Zn(2+)</name>
        <dbReference type="ChEBI" id="CHEBI:29105"/>
    </ligand>
</feature>
<sequence>MAVRYLKSAPAVTHDDAGSRGVRETVAGVIADVRSRGDEAVREYSEKFDNWSPESFRLSAEEVERIVGGVPAQVLDDIRTVQARVRNFAQLQKDSLHDFETEVEPGVFLGQKNIPVAAAGAYVPGGRYPLVASAHMTVVTAKVAGVARVAACTPPIRGEIPAATIAALHLAGADEIYLLGGTQAVAAMALGTDTIGKVDLLAGPGNAYVAEAKRQLFGEVGIDLFAGPTEILVIADGDADPFFVAVDLLSQAEHGPDSPAILITDSEPLARRAMEFIDELLVDMPTRDYAAPAWRDHGVVALVGDLAEAFALADSYAAEHVQVLTSSPRDALAAMRNYGALFLGEGTCVSYGDKVIGTNHTLPTRGAARYTGGLWVGKYLKTVTYQEVTSEAASVELGRLCGRAARVELFEGHARSGDVRAHKYAGDPIPWAPKDL</sequence>
<dbReference type="PANTHER" id="PTHR21256:SF14">
    <property type="entry name" value="HISTIDINOL DEHYDROGENASE"/>
    <property type="match status" value="1"/>
</dbReference>
<comment type="caution">
    <text evidence="16">The sequence shown here is derived from an EMBL/GenBank/DDBJ whole genome shotgun (WGS) entry which is preliminary data.</text>
</comment>
<comment type="similarity">
    <text evidence="3 10 15">Belongs to the histidinol dehydrogenase family.</text>
</comment>
<feature type="binding site" evidence="13">
    <location>
        <position position="320"/>
    </location>
    <ligand>
        <name>substrate</name>
    </ligand>
</feature>
<dbReference type="AlphaFoldDB" id="A0A3D9ZI49"/>
<evidence type="ECO:0000256" key="5">
    <source>
        <dbReference type="ARBA" id="ARBA00022723"/>
    </source>
</evidence>
<evidence type="ECO:0000256" key="2">
    <source>
        <dbReference type="ARBA" id="ARBA00004940"/>
    </source>
</evidence>
<dbReference type="Gene3D" id="1.20.5.1300">
    <property type="match status" value="1"/>
</dbReference>